<dbReference type="GO" id="GO:0004674">
    <property type="term" value="F:protein serine/threonine kinase activity"/>
    <property type="evidence" value="ECO:0007669"/>
    <property type="project" value="UniProtKB-KW"/>
</dbReference>
<keyword evidence="12" id="KW-1185">Reference proteome</keyword>
<evidence type="ECO:0000313" key="11">
    <source>
        <dbReference type="EMBL" id="KAF5809206.1"/>
    </source>
</evidence>
<comment type="caution">
    <text evidence="11">The sequence shown here is derived from an EMBL/GenBank/DDBJ whole genome shotgun (WGS) entry which is preliminary data.</text>
</comment>
<comment type="subcellular location">
    <subcellularLocation>
        <location evidence="1">Membrane</location>
        <topology evidence="1">Single-pass membrane protein</topology>
    </subcellularLocation>
</comment>
<evidence type="ECO:0000256" key="9">
    <source>
        <dbReference type="ARBA" id="ARBA00022989"/>
    </source>
</evidence>
<evidence type="ECO:0000256" key="5">
    <source>
        <dbReference type="ARBA" id="ARBA00022692"/>
    </source>
</evidence>
<dbReference type="InterPro" id="IPR052232">
    <property type="entry name" value="RLK_Ser/Thr-Kinase"/>
</dbReference>
<keyword evidence="9" id="KW-1133">Transmembrane helix</keyword>
<keyword evidence="11" id="KW-0723">Serine/threonine-protein kinase</keyword>
<dbReference type="Gene3D" id="3.30.200.20">
    <property type="entry name" value="Phosphorylase Kinase, domain 1"/>
    <property type="match status" value="1"/>
</dbReference>
<dbReference type="GO" id="GO:0005524">
    <property type="term" value="F:ATP binding"/>
    <property type="evidence" value="ECO:0007669"/>
    <property type="project" value="UniProtKB-KW"/>
</dbReference>
<accession>A0A9K3J6B0</accession>
<evidence type="ECO:0000256" key="6">
    <source>
        <dbReference type="ARBA" id="ARBA00022741"/>
    </source>
</evidence>
<evidence type="ECO:0000256" key="4">
    <source>
        <dbReference type="ARBA" id="ARBA00022679"/>
    </source>
</evidence>
<gene>
    <name evidence="11" type="ORF">HanXRQr2_Chr04g0154391</name>
</gene>
<dbReference type="PANTHER" id="PTHR47984">
    <property type="entry name" value="OS01G0323000 PROTEIN"/>
    <property type="match status" value="1"/>
</dbReference>
<organism evidence="11 12">
    <name type="scientific">Helianthus annuus</name>
    <name type="common">Common sunflower</name>
    <dbReference type="NCBI Taxonomy" id="4232"/>
    <lineage>
        <taxon>Eukaryota</taxon>
        <taxon>Viridiplantae</taxon>
        <taxon>Streptophyta</taxon>
        <taxon>Embryophyta</taxon>
        <taxon>Tracheophyta</taxon>
        <taxon>Spermatophyta</taxon>
        <taxon>Magnoliopsida</taxon>
        <taxon>eudicotyledons</taxon>
        <taxon>Gunneridae</taxon>
        <taxon>Pentapetalae</taxon>
        <taxon>asterids</taxon>
        <taxon>campanulids</taxon>
        <taxon>Asterales</taxon>
        <taxon>Asteraceae</taxon>
        <taxon>Asteroideae</taxon>
        <taxon>Heliantheae alliance</taxon>
        <taxon>Heliantheae</taxon>
        <taxon>Helianthus</taxon>
    </lineage>
</organism>
<dbReference type="AlphaFoldDB" id="A0A9K3J6B0"/>
<evidence type="ECO:0000256" key="7">
    <source>
        <dbReference type="ARBA" id="ARBA00022777"/>
    </source>
</evidence>
<dbReference type="EC" id="2.7.11.1" evidence="2"/>
<dbReference type="Proteomes" id="UP000215914">
    <property type="component" value="Unassembled WGS sequence"/>
</dbReference>
<keyword evidence="7 11" id="KW-0418">Kinase</keyword>
<reference evidence="11" key="2">
    <citation type="submission" date="2020-06" db="EMBL/GenBank/DDBJ databases">
        <title>Helianthus annuus Genome sequencing and assembly Release 2.</title>
        <authorList>
            <person name="Gouzy J."/>
            <person name="Langlade N."/>
            <person name="Munos S."/>
        </authorList>
    </citation>
    <scope>NUCLEOTIDE SEQUENCE</scope>
    <source>
        <tissue evidence="11">Leaves</tissue>
    </source>
</reference>
<dbReference type="PANTHER" id="PTHR47984:SF14">
    <property type="entry name" value="OS01G0323000 PROTEIN"/>
    <property type="match status" value="1"/>
</dbReference>
<keyword evidence="5" id="KW-0812">Transmembrane</keyword>
<sequence>MQIKVRRLIKSAKHSRTQAEKEFKVEVEAIGHVHHNNLVCLLGYRIKGTHRLLV</sequence>
<protein>
    <recommendedName>
        <fullName evidence="2">non-specific serine/threonine protein kinase</fullName>
        <ecNumber evidence="2">2.7.11.1</ecNumber>
    </recommendedName>
</protein>
<evidence type="ECO:0000313" key="12">
    <source>
        <dbReference type="Proteomes" id="UP000215914"/>
    </source>
</evidence>
<evidence type="ECO:0000256" key="10">
    <source>
        <dbReference type="ARBA" id="ARBA00023136"/>
    </source>
</evidence>
<keyword evidence="6" id="KW-0547">Nucleotide-binding</keyword>
<dbReference type="SUPFAM" id="SSF56112">
    <property type="entry name" value="Protein kinase-like (PK-like)"/>
    <property type="match status" value="1"/>
</dbReference>
<keyword evidence="3" id="KW-0597">Phosphoprotein</keyword>
<name>A0A9K3J6B0_HELAN</name>
<dbReference type="EMBL" id="MNCJ02000319">
    <property type="protein sequence ID" value="KAF5809206.1"/>
    <property type="molecule type" value="Genomic_DNA"/>
</dbReference>
<keyword evidence="8" id="KW-0067">ATP-binding</keyword>
<keyword evidence="4 11" id="KW-0808">Transferase</keyword>
<dbReference type="InterPro" id="IPR011009">
    <property type="entry name" value="Kinase-like_dom_sf"/>
</dbReference>
<proteinExistence type="predicted"/>
<dbReference type="GO" id="GO:0016020">
    <property type="term" value="C:membrane"/>
    <property type="evidence" value="ECO:0007669"/>
    <property type="project" value="UniProtKB-SubCell"/>
</dbReference>
<keyword evidence="10" id="KW-0472">Membrane</keyword>
<reference evidence="11" key="1">
    <citation type="journal article" date="2017" name="Nature">
        <title>The sunflower genome provides insights into oil metabolism, flowering and Asterid evolution.</title>
        <authorList>
            <person name="Badouin H."/>
            <person name="Gouzy J."/>
            <person name="Grassa C.J."/>
            <person name="Murat F."/>
            <person name="Staton S.E."/>
            <person name="Cottret L."/>
            <person name="Lelandais-Briere C."/>
            <person name="Owens G.L."/>
            <person name="Carrere S."/>
            <person name="Mayjonade B."/>
            <person name="Legrand L."/>
            <person name="Gill N."/>
            <person name="Kane N.C."/>
            <person name="Bowers J.E."/>
            <person name="Hubner S."/>
            <person name="Bellec A."/>
            <person name="Berard A."/>
            <person name="Berges H."/>
            <person name="Blanchet N."/>
            <person name="Boniface M.C."/>
            <person name="Brunel D."/>
            <person name="Catrice O."/>
            <person name="Chaidir N."/>
            <person name="Claudel C."/>
            <person name="Donnadieu C."/>
            <person name="Faraut T."/>
            <person name="Fievet G."/>
            <person name="Helmstetter N."/>
            <person name="King M."/>
            <person name="Knapp S.J."/>
            <person name="Lai Z."/>
            <person name="Le Paslier M.C."/>
            <person name="Lippi Y."/>
            <person name="Lorenzon L."/>
            <person name="Mandel J.R."/>
            <person name="Marage G."/>
            <person name="Marchand G."/>
            <person name="Marquand E."/>
            <person name="Bret-Mestries E."/>
            <person name="Morien E."/>
            <person name="Nambeesan S."/>
            <person name="Nguyen T."/>
            <person name="Pegot-Espagnet P."/>
            <person name="Pouilly N."/>
            <person name="Raftis F."/>
            <person name="Sallet E."/>
            <person name="Schiex T."/>
            <person name="Thomas J."/>
            <person name="Vandecasteele C."/>
            <person name="Vares D."/>
            <person name="Vear F."/>
            <person name="Vautrin S."/>
            <person name="Crespi M."/>
            <person name="Mangin B."/>
            <person name="Burke J.M."/>
            <person name="Salse J."/>
            <person name="Munos S."/>
            <person name="Vincourt P."/>
            <person name="Rieseberg L.H."/>
            <person name="Langlade N.B."/>
        </authorList>
    </citation>
    <scope>NUCLEOTIDE SEQUENCE</scope>
    <source>
        <tissue evidence="11">Leaves</tissue>
    </source>
</reference>
<evidence type="ECO:0000256" key="3">
    <source>
        <dbReference type="ARBA" id="ARBA00022553"/>
    </source>
</evidence>
<evidence type="ECO:0000256" key="2">
    <source>
        <dbReference type="ARBA" id="ARBA00012513"/>
    </source>
</evidence>
<evidence type="ECO:0000256" key="1">
    <source>
        <dbReference type="ARBA" id="ARBA00004167"/>
    </source>
</evidence>
<dbReference type="Gramene" id="mRNA:HanXRQr2_Chr04g0154391">
    <property type="protein sequence ID" value="mRNA:HanXRQr2_Chr04g0154391"/>
    <property type="gene ID" value="HanXRQr2_Chr04g0154391"/>
</dbReference>
<evidence type="ECO:0000256" key="8">
    <source>
        <dbReference type="ARBA" id="ARBA00022840"/>
    </source>
</evidence>